<feature type="domain" description="General stress protein 17M-like" evidence="3">
    <location>
        <begin position="37"/>
        <end position="110"/>
    </location>
</feature>
<feature type="compositionally biased region" description="Pro residues" evidence="1">
    <location>
        <begin position="23"/>
        <end position="34"/>
    </location>
</feature>
<reference evidence="4 5" key="1">
    <citation type="submission" date="2022-06" db="EMBL/GenBank/DDBJ databases">
        <title>Genomic Encyclopedia of Archaeal and Bacterial Type Strains, Phase II (KMG-II): from individual species to whole genera.</title>
        <authorList>
            <person name="Goeker M."/>
        </authorList>
    </citation>
    <scope>NUCLEOTIDE SEQUENCE [LARGE SCALE GENOMIC DNA]</scope>
    <source>
        <strain evidence="4 5">DSM 40477</strain>
    </source>
</reference>
<name>A0ABT1HVN8_STRSD</name>
<feature type="transmembrane region" description="Helical" evidence="2">
    <location>
        <begin position="114"/>
        <end position="138"/>
    </location>
</feature>
<keyword evidence="2" id="KW-0472">Membrane</keyword>
<keyword evidence="5" id="KW-1185">Reference proteome</keyword>
<evidence type="ECO:0000256" key="1">
    <source>
        <dbReference type="SAM" id="MobiDB-lite"/>
    </source>
</evidence>
<protein>
    <recommendedName>
        <fullName evidence="3">General stress protein 17M-like domain-containing protein</fullName>
    </recommendedName>
</protein>
<evidence type="ECO:0000256" key="2">
    <source>
        <dbReference type="SAM" id="Phobius"/>
    </source>
</evidence>
<proteinExistence type="predicted"/>
<feature type="region of interest" description="Disordered" evidence="1">
    <location>
        <begin position="13"/>
        <end position="34"/>
    </location>
</feature>
<dbReference type="EMBL" id="JAMTCP010000018">
    <property type="protein sequence ID" value="MCP2259573.1"/>
    <property type="molecule type" value="Genomic_DNA"/>
</dbReference>
<keyword evidence="2" id="KW-0812">Transmembrane</keyword>
<gene>
    <name evidence="4" type="ORF">LX15_003278</name>
</gene>
<evidence type="ECO:0000259" key="3">
    <source>
        <dbReference type="Pfam" id="PF11181"/>
    </source>
</evidence>
<dbReference type="Proteomes" id="UP001205311">
    <property type="component" value="Unassembled WGS sequence"/>
</dbReference>
<feature type="transmembrane region" description="Helical" evidence="2">
    <location>
        <begin position="85"/>
        <end position="108"/>
    </location>
</feature>
<comment type="caution">
    <text evidence="4">The sequence shown here is derived from an EMBL/GenBank/DDBJ whole genome shotgun (WGS) entry which is preliminary data.</text>
</comment>
<feature type="compositionally biased region" description="Low complexity" evidence="1">
    <location>
        <begin position="13"/>
        <end position="22"/>
    </location>
</feature>
<accession>A0ABT1HVN8</accession>
<organism evidence="4 5">
    <name type="scientific">Streptoalloteichus tenebrarius (strain ATCC 17920 / DSM 40477 / JCM 4838 / CBS 697.72 / NBRC 16177 / NCIMB 11028 / NRRL B-12390 / A12253. 1 / ISP 5477)</name>
    <name type="common">Streptomyces tenebrarius</name>
    <dbReference type="NCBI Taxonomy" id="1933"/>
    <lineage>
        <taxon>Bacteria</taxon>
        <taxon>Bacillati</taxon>
        <taxon>Actinomycetota</taxon>
        <taxon>Actinomycetes</taxon>
        <taxon>Pseudonocardiales</taxon>
        <taxon>Pseudonocardiaceae</taxon>
        <taxon>Streptoalloteichus</taxon>
    </lineage>
</organism>
<sequence length="188" mass="19579">MGAVVAEVMEVSSPFSGPDRPSGGPPRLPTPPSGWPIGSYSRYEEAQRAVDHLADNDFPVEDVTIVGVDLMLVERVTGRLTWGRVLGTGAASGAWFGLFVGVLLSLFTSGPGPAFGPILVGLVTGVVFGIVFAAAGYASARGVRDFSSASQLVAGRYDVLCQPRNAERGRDMLARLAMRPPSEGGTTG</sequence>
<evidence type="ECO:0000313" key="5">
    <source>
        <dbReference type="Proteomes" id="UP001205311"/>
    </source>
</evidence>
<keyword evidence="2" id="KW-1133">Transmembrane helix</keyword>
<evidence type="ECO:0000313" key="4">
    <source>
        <dbReference type="EMBL" id="MCP2259573.1"/>
    </source>
</evidence>
<dbReference type="Pfam" id="PF11181">
    <property type="entry name" value="YflT"/>
    <property type="match status" value="1"/>
</dbReference>
<dbReference type="InterPro" id="IPR025889">
    <property type="entry name" value="GSP17M-like_dom"/>
</dbReference>